<organism evidence="3 4">
    <name type="scientific">Panicum virgatum</name>
    <name type="common">Blackwell switchgrass</name>
    <dbReference type="NCBI Taxonomy" id="38727"/>
    <lineage>
        <taxon>Eukaryota</taxon>
        <taxon>Viridiplantae</taxon>
        <taxon>Streptophyta</taxon>
        <taxon>Embryophyta</taxon>
        <taxon>Tracheophyta</taxon>
        <taxon>Spermatophyta</taxon>
        <taxon>Magnoliopsida</taxon>
        <taxon>Liliopsida</taxon>
        <taxon>Poales</taxon>
        <taxon>Poaceae</taxon>
        <taxon>PACMAD clade</taxon>
        <taxon>Panicoideae</taxon>
        <taxon>Panicodae</taxon>
        <taxon>Paniceae</taxon>
        <taxon>Panicinae</taxon>
        <taxon>Panicum</taxon>
        <taxon>Panicum sect. Hiantes</taxon>
    </lineage>
</organism>
<dbReference type="PANTHER" id="PTHR35134">
    <property type="entry name" value="NUCLEOTIDASE YQFW-RELATED"/>
    <property type="match status" value="1"/>
</dbReference>
<keyword evidence="4" id="KW-1185">Reference proteome</keyword>
<dbReference type="Proteomes" id="UP000823388">
    <property type="component" value="Chromosome 2K"/>
</dbReference>
<keyword evidence="2" id="KW-1133">Transmembrane helix</keyword>
<dbReference type="InterPro" id="IPR052419">
    <property type="entry name" value="5_3-deoxyribonucleotidase-like"/>
</dbReference>
<protein>
    <submittedName>
        <fullName evidence="3">Uncharacterized protein</fullName>
    </submittedName>
</protein>
<evidence type="ECO:0000256" key="1">
    <source>
        <dbReference type="SAM" id="MobiDB-lite"/>
    </source>
</evidence>
<dbReference type="PANTHER" id="PTHR35134:SF2">
    <property type="entry name" value="NUCLEOTIDASE YQFW-RELATED"/>
    <property type="match status" value="1"/>
</dbReference>
<dbReference type="AlphaFoldDB" id="A0A8T0WSK5"/>
<evidence type="ECO:0000313" key="3">
    <source>
        <dbReference type="EMBL" id="KAG2646169.1"/>
    </source>
</evidence>
<name>A0A8T0WSK5_PANVG</name>
<dbReference type="EMBL" id="CM029039">
    <property type="protein sequence ID" value="KAG2646169.1"/>
    <property type="molecule type" value="Genomic_DNA"/>
</dbReference>
<gene>
    <name evidence="3" type="ORF">PVAP13_2KG489810</name>
</gene>
<dbReference type="OrthoDB" id="10248475at2759"/>
<keyword evidence="2" id="KW-0812">Transmembrane</keyword>
<sequence length="213" mass="23042">MCASWPAPPRGAGNPSSGSSRGRRVGREAMRPRPPLLLGEAARGRRRATLGCGPFRAPSNATSVEGLEAMTTSRDDPTDPRAADVAPVPATRLPLARQIPDEEATTTNKRVSGGGSTGIKEQVLTRQRQQVLTKQAVAAKMVVAVLISEISVLVLGSFLAAVNKFIADRYSWNYTVSEYHVYEFFGVSIRSHLSCRQGYRLGLAVVVWISTYD</sequence>
<feature type="compositionally biased region" description="Low complexity" evidence="1">
    <location>
        <begin position="10"/>
        <end position="20"/>
    </location>
</feature>
<feature type="region of interest" description="Disordered" evidence="1">
    <location>
        <begin position="97"/>
        <end position="120"/>
    </location>
</feature>
<accession>A0A8T0WSK5</accession>
<reference evidence="3" key="1">
    <citation type="submission" date="2020-05" db="EMBL/GenBank/DDBJ databases">
        <title>WGS assembly of Panicum virgatum.</title>
        <authorList>
            <person name="Lovell J.T."/>
            <person name="Jenkins J."/>
            <person name="Shu S."/>
            <person name="Juenger T.E."/>
            <person name="Schmutz J."/>
        </authorList>
    </citation>
    <scope>NUCLEOTIDE SEQUENCE</scope>
    <source>
        <strain evidence="3">AP13</strain>
    </source>
</reference>
<proteinExistence type="predicted"/>
<evidence type="ECO:0000256" key="2">
    <source>
        <dbReference type="SAM" id="Phobius"/>
    </source>
</evidence>
<keyword evidence="2" id="KW-0472">Membrane</keyword>
<comment type="caution">
    <text evidence="3">The sequence shown here is derived from an EMBL/GenBank/DDBJ whole genome shotgun (WGS) entry which is preliminary data.</text>
</comment>
<evidence type="ECO:0000313" key="4">
    <source>
        <dbReference type="Proteomes" id="UP000823388"/>
    </source>
</evidence>
<feature type="region of interest" description="Disordered" evidence="1">
    <location>
        <begin position="1"/>
        <end position="45"/>
    </location>
</feature>
<feature type="transmembrane region" description="Helical" evidence="2">
    <location>
        <begin position="141"/>
        <end position="162"/>
    </location>
</feature>